<dbReference type="GO" id="GO:0006432">
    <property type="term" value="P:phenylalanyl-tRNA aminoacylation"/>
    <property type="evidence" value="ECO:0007669"/>
    <property type="project" value="InterPro"/>
</dbReference>
<dbReference type="Pfam" id="PF02912">
    <property type="entry name" value="Phe_tRNA-synt_N"/>
    <property type="match status" value="1"/>
</dbReference>
<dbReference type="GO" id="GO:0004826">
    <property type="term" value="F:phenylalanine-tRNA ligase activity"/>
    <property type="evidence" value="ECO:0007669"/>
    <property type="project" value="InterPro"/>
</dbReference>
<dbReference type="InterPro" id="IPR045864">
    <property type="entry name" value="aa-tRNA-synth_II/BPL/LPL"/>
</dbReference>
<evidence type="ECO:0000313" key="3">
    <source>
        <dbReference type="EMBL" id="SVC08610.1"/>
    </source>
</evidence>
<dbReference type="SUPFAM" id="SSF46589">
    <property type="entry name" value="tRNA-binding arm"/>
    <property type="match status" value="1"/>
</dbReference>
<gene>
    <name evidence="3" type="ORF">METZ01_LOCUS261464</name>
</gene>
<dbReference type="InterPro" id="IPR004188">
    <property type="entry name" value="Phe-tRNA_ligase_II_N"/>
</dbReference>
<feature type="non-terminal residue" evidence="3">
    <location>
        <position position="112"/>
    </location>
</feature>
<evidence type="ECO:0000256" key="1">
    <source>
        <dbReference type="SAM" id="MobiDB-lite"/>
    </source>
</evidence>
<feature type="region of interest" description="Disordered" evidence="1">
    <location>
        <begin position="73"/>
        <end position="112"/>
    </location>
</feature>
<dbReference type="EMBL" id="UINC01072747">
    <property type="protein sequence ID" value="SVC08610.1"/>
    <property type="molecule type" value="Genomic_DNA"/>
</dbReference>
<dbReference type="InterPro" id="IPR010978">
    <property type="entry name" value="tRNA-bd_arm"/>
</dbReference>
<proteinExistence type="predicted"/>
<reference evidence="3" key="1">
    <citation type="submission" date="2018-05" db="EMBL/GenBank/DDBJ databases">
        <authorList>
            <person name="Lanie J.A."/>
            <person name="Ng W.-L."/>
            <person name="Kazmierczak K.M."/>
            <person name="Andrzejewski T.M."/>
            <person name="Davidsen T.M."/>
            <person name="Wayne K.J."/>
            <person name="Tettelin H."/>
            <person name="Glass J.I."/>
            <person name="Rusch D."/>
            <person name="Podicherti R."/>
            <person name="Tsui H.-C.T."/>
            <person name="Winkler M.E."/>
        </authorList>
    </citation>
    <scope>NUCLEOTIDE SEQUENCE</scope>
</reference>
<accession>A0A382J947</accession>
<protein>
    <recommendedName>
        <fullName evidence="2">Phenylalanine-tRNA ligase class II N-terminal domain-containing protein</fullName>
    </recommendedName>
</protein>
<feature type="compositionally biased region" description="Basic residues" evidence="1">
    <location>
        <begin position="94"/>
        <end position="105"/>
    </location>
</feature>
<name>A0A382J947_9ZZZZ</name>
<dbReference type="GO" id="GO:0005524">
    <property type="term" value="F:ATP binding"/>
    <property type="evidence" value="ECO:0007669"/>
    <property type="project" value="InterPro"/>
</dbReference>
<feature type="compositionally biased region" description="Polar residues" evidence="1">
    <location>
        <begin position="76"/>
        <end position="89"/>
    </location>
</feature>
<organism evidence="3">
    <name type="scientific">marine metagenome</name>
    <dbReference type="NCBI Taxonomy" id="408172"/>
    <lineage>
        <taxon>unclassified sequences</taxon>
        <taxon>metagenomes</taxon>
        <taxon>ecological metagenomes</taxon>
    </lineage>
</organism>
<evidence type="ECO:0000259" key="2">
    <source>
        <dbReference type="Pfam" id="PF02912"/>
    </source>
</evidence>
<sequence>MKLVETLERQALTEISQAEDTTALEELRVKYIGKKGQVKQLLRSVGSLSPEERPLFGQRVNRANAAITEALKARQQDMQTAKGTTQTGLDRSLPGRRQKAGHKHPLTLIREE</sequence>
<dbReference type="Gene3D" id="3.30.930.10">
    <property type="entry name" value="Bira Bifunctional Protein, Domain 2"/>
    <property type="match status" value="1"/>
</dbReference>
<dbReference type="GO" id="GO:0005737">
    <property type="term" value="C:cytoplasm"/>
    <property type="evidence" value="ECO:0007669"/>
    <property type="project" value="InterPro"/>
</dbReference>
<feature type="domain" description="Phenylalanine-tRNA ligase class II N-terminal" evidence="2">
    <location>
        <begin position="20"/>
        <end position="82"/>
    </location>
</feature>
<dbReference type="AlphaFoldDB" id="A0A382J947"/>